<evidence type="ECO:0000313" key="2">
    <source>
        <dbReference type="EMBL" id="CAG8852792.1"/>
    </source>
</evidence>
<organism evidence="2 3">
    <name type="scientific">Gigaspora margarita</name>
    <dbReference type="NCBI Taxonomy" id="4874"/>
    <lineage>
        <taxon>Eukaryota</taxon>
        <taxon>Fungi</taxon>
        <taxon>Fungi incertae sedis</taxon>
        <taxon>Mucoromycota</taxon>
        <taxon>Glomeromycotina</taxon>
        <taxon>Glomeromycetes</taxon>
        <taxon>Diversisporales</taxon>
        <taxon>Gigasporaceae</taxon>
        <taxon>Gigaspora</taxon>
    </lineage>
</organism>
<feature type="non-terminal residue" evidence="2">
    <location>
        <position position="52"/>
    </location>
</feature>
<sequence>QQISDSESDQTSCSHTQDYEKYKEKKKYKEKCRREERNEREKKDNFIKHLII</sequence>
<comment type="caution">
    <text evidence="2">The sequence shown here is derived from an EMBL/GenBank/DDBJ whole genome shotgun (WGS) entry which is preliminary data.</text>
</comment>
<evidence type="ECO:0000313" key="3">
    <source>
        <dbReference type="Proteomes" id="UP000789901"/>
    </source>
</evidence>
<dbReference type="Proteomes" id="UP000789901">
    <property type="component" value="Unassembled WGS sequence"/>
</dbReference>
<protein>
    <submittedName>
        <fullName evidence="2">15120_t:CDS:1</fullName>
    </submittedName>
</protein>
<evidence type="ECO:0000256" key="1">
    <source>
        <dbReference type="SAM" id="MobiDB-lite"/>
    </source>
</evidence>
<feature type="non-terminal residue" evidence="2">
    <location>
        <position position="1"/>
    </location>
</feature>
<gene>
    <name evidence="2" type="ORF">GMARGA_LOCUS41613</name>
</gene>
<name>A0ABN7XD12_GIGMA</name>
<dbReference type="EMBL" id="CAJVQB010116152">
    <property type="protein sequence ID" value="CAG8852792.1"/>
    <property type="molecule type" value="Genomic_DNA"/>
</dbReference>
<keyword evidence="3" id="KW-1185">Reference proteome</keyword>
<feature type="compositionally biased region" description="Polar residues" evidence="1">
    <location>
        <begin position="1"/>
        <end position="16"/>
    </location>
</feature>
<feature type="region of interest" description="Disordered" evidence="1">
    <location>
        <begin position="1"/>
        <end position="20"/>
    </location>
</feature>
<reference evidence="2 3" key="1">
    <citation type="submission" date="2021-06" db="EMBL/GenBank/DDBJ databases">
        <authorList>
            <person name="Kallberg Y."/>
            <person name="Tangrot J."/>
            <person name="Rosling A."/>
        </authorList>
    </citation>
    <scope>NUCLEOTIDE SEQUENCE [LARGE SCALE GENOMIC DNA]</scope>
    <source>
        <strain evidence="2 3">120-4 pot B 10/14</strain>
    </source>
</reference>
<proteinExistence type="predicted"/>
<accession>A0ABN7XD12</accession>